<evidence type="ECO:0000313" key="2">
    <source>
        <dbReference type="EMBL" id="MBJ3774507.1"/>
    </source>
</evidence>
<dbReference type="AlphaFoldDB" id="A0A934MBU0"/>
<dbReference type="Pfam" id="PF18856">
    <property type="entry name" value="baeRF_family12"/>
    <property type="match status" value="1"/>
</dbReference>
<feature type="region of interest" description="Disordered" evidence="1">
    <location>
        <begin position="37"/>
        <end position="72"/>
    </location>
</feature>
<reference evidence="2" key="1">
    <citation type="submission" date="2020-12" db="EMBL/GenBank/DDBJ databases">
        <title>Bacterial taxonomy.</title>
        <authorList>
            <person name="Pan X."/>
        </authorList>
    </citation>
    <scope>NUCLEOTIDE SEQUENCE</scope>
    <source>
        <strain evidence="2">B2012</strain>
    </source>
</reference>
<comment type="caution">
    <text evidence="2">The sequence shown here is derived from an EMBL/GenBank/DDBJ whole genome shotgun (WGS) entry which is preliminary data.</text>
</comment>
<accession>A0A934MBU0</accession>
<keyword evidence="3" id="KW-1185">Reference proteome</keyword>
<gene>
    <name evidence="2" type="ORF">JCR33_02340</name>
</gene>
<dbReference type="EMBL" id="JAEKJA010000001">
    <property type="protein sequence ID" value="MBJ3774507.1"/>
    <property type="molecule type" value="Genomic_DNA"/>
</dbReference>
<proteinExistence type="predicted"/>
<name>A0A934MBU0_9HYPH</name>
<evidence type="ECO:0000256" key="1">
    <source>
        <dbReference type="SAM" id="MobiDB-lite"/>
    </source>
</evidence>
<dbReference type="Proteomes" id="UP000609531">
    <property type="component" value="Unassembled WGS sequence"/>
</dbReference>
<evidence type="ECO:0000313" key="3">
    <source>
        <dbReference type="Proteomes" id="UP000609531"/>
    </source>
</evidence>
<sequence length="147" mass="16116">MAKIPANAWVVVGDGEKALFLRNEGTTASPHLTVVRTMAQDNPPSREQGAHPPGRLSDGPGPHSSAVADTDWHRLEKERFAKEIAERLYKAAHRGDYDTLIVAAPPVVLGELRKGLHKEVEEKIVLDVAKELTRHPLPEIERVLAAS</sequence>
<dbReference type="InterPro" id="IPR041374">
    <property type="entry name" value="BaeRF_family12"/>
</dbReference>
<protein>
    <submittedName>
        <fullName evidence="2">Host attachment protein</fullName>
    </submittedName>
</protein>
<organism evidence="2 3">
    <name type="scientific">Acuticoccus mangrovi</name>
    <dbReference type="NCBI Taxonomy" id="2796142"/>
    <lineage>
        <taxon>Bacteria</taxon>
        <taxon>Pseudomonadati</taxon>
        <taxon>Pseudomonadota</taxon>
        <taxon>Alphaproteobacteria</taxon>
        <taxon>Hyphomicrobiales</taxon>
        <taxon>Amorphaceae</taxon>
        <taxon>Acuticoccus</taxon>
    </lineage>
</organism>
<dbReference type="RefSeq" id="WP_198880384.1">
    <property type="nucleotide sequence ID" value="NZ_JAEKJA010000001.1"/>
</dbReference>